<dbReference type="EMBL" id="JABELX010000003">
    <property type="protein sequence ID" value="NNH69473.1"/>
    <property type="molecule type" value="Genomic_DNA"/>
</dbReference>
<name>A0A849BSA8_9NOCA</name>
<keyword evidence="2" id="KW-1185">Reference proteome</keyword>
<gene>
    <name evidence="1" type="ORF">HLB23_06240</name>
</gene>
<evidence type="ECO:0000313" key="2">
    <source>
        <dbReference type="Proteomes" id="UP000586827"/>
    </source>
</evidence>
<accession>A0A849BSA8</accession>
<evidence type="ECO:0000313" key="1">
    <source>
        <dbReference type="EMBL" id="NNH69473.1"/>
    </source>
</evidence>
<dbReference type="Proteomes" id="UP000586827">
    <property type="component" value="Unassembled WGS sequence"/>
</dbReference>
<comment type="caution">
    <text evidence="1">The sequence shown here is derived from an EMBL/GenBank/DDBJ whole genome shotgun (WGS) entry which is preliminary data.</text>
</comment>
<protein>
    <submittedName>
        <fullName evidence="1">Uncharacterized protein</fullName>
    </submittedName>
</protein>
<dbReference type="RefSeq" id="WP_067526555.1">
    <property type="nucleotide sequence ID" value="NZ_JABELX010000003.1"/>
</dbReference>
<organism evidence="1 2">
    <name type="scientific">Nocardia uniformis</name>
    <dbReference type="NCBI Taxonomy" id="53432"/>
    <lineage>
        <taxon>Bacteria</taxon>
        <taxon>Bacillati</taxon>
        <taxon>Actinomycetota</taxon>
        <taxon>Actinomycetes</taxon>
        <taxon>Mycobacteriales</taxon>
        <taxon>Nocardiaceae</taxon>
        <taxon>Nocardia</taxon>
    </lineage>
</organism>
<sequence length="143" mass="15661">MSADQRTRIVMHPTTTLWQWAVIPSTNPQIYIPAPSFEQATAIARDLTSGVRPEFYCHFRVPDALRQKVDIPPLPTPPATPHGFGPWHPVSAATAGWLACTPAVVTTVEQDRRTIYFAAAPPGMEVRRLACRCHAGPARPLAA</sequence>
<reference evidence="1 2" key="1">
    <citation type="submission" date="2020-05" db="EMBL/GenBank/DDBJ databases">
        <title>MicrobeNet Type strains.</title>
        <authorList>
            <person name="Nicholson A.C."/>
        </authorList>
    </citation>
    <scope>NUCLEOTIDE SEQUENCE [LARGE SCALE GENOMIC DNA]</scope>
    <source>
        <strain evidence="1 2">JCM 3224</strain>
    </source>
</reference>
<dbReference type="AlphaFoldDB" id="A0A849BSA8"/>
<proteinExistence type="predicted"/>